<evidence type="ECO:0000313" key="3">
    <source>
        <dbReference type="Proteomes" id="UP000500961"/>
    </source>
</evidence>
<name>A0A7D3XMI9_9BACT</name>
<dbReference type="SUPFAM" id="SSF55166">
    <property type="entry name" value="Hedgehog/DD-peptidase"/>
    <property type="match status" value="1"/>
</dbReference>
<dbReference type="EMBL" id="CP041345">
    <property type="protein sequence ID" value="QKG81210.1"/>
    <property type="molecule type" value="Genomic_DNA"/>
</dbReference>
<dbReference type="Gene3D" id="3.30.1380.10">
    <property type="match status" value="1"/>
</dbReference>
<accession>A0A7D3XMI9</accession>
<dbReference type="KEGG" id="ttz:FHG85_04330"/>
<dbReference type="AlphaFoldDB" id="A0A7D3XMI9"/>
<dbReference type="GO" id="GO:0008233">
    <property type="term" value="F:peptidase activity"/>
    <property type="evidence" value="ECO:0007669"/>
    <property type="project" value="InterPro"/>
</dbReference>
<evidence type="ECO:0000313" key="2">
    <source>
        <dbReference type="EMBL" id="QKG81210.1"/>
    </source>
</evidence>
<proteinExistence type="predicted"/>
<keyword evidence="3" id="KW-1185">Reference proteome</keyword>
<dbReference type="CDD" id="cd14845">
    <property type="entry name" value="L-Ala-D-Glu_peptidase_like"/>
    <property type="match status" value="1"/>
</dbReference>
<evidence type="ECO:0000259" key="1">
    <source>
        <dbReference type="Pfam" id="PF13539"/>
    </source>
</evidence>
<dbReference type="InterPro" id="IPR009045">
    <property type="entry name" value="Zn_M74/Hedgehog-like"/>
</dbReference>
<feature type="domain" description="Peptidase M15C" evidence="1">
    <location>
        <begin position="108"/>
        <end position="176"/>
    </location>
</feature>
<sequence>MKNVRRVNVKAKAIEIKKKEAELDDNAIEQSTFLTVKDKPAVAEDKISVERIKKLHPKVRDEVLSIYHELVRQKVPIRITDTLRTFEEQEELYSRGRTKPGKIVTKAKPGRSYHNYGLALDFCLLMNDGKKASWSRTADLNANQKADWEEIVALFKHYGWEWGGDWASFKDYPHLQKTFGFSTSQLLKKVNDGEVDENGYVKI</sequence>
<reference evidence="2 3" key="1">
    <citation type="submission" date="2019-07" db="EMBL/GenBank/DDBJ databases">
        <title>Thalassofilum flectens gen. nov., sp. nov., a novel moderate thermophilic anaerobe from a shallow sea hot spring in Kunashir Island (Russia), representing a new family in the order Bacteroidales, and proposal of Thalassofilacea fam. nov.</title>
        <authorList>
            <person name="Kochetkova T.V."/>
            <person name="Podosokorskaya O.A."/>
            <person name="Novikov A."/>
            <person name="Elcheninov A.G."/>
            <person name="Toshchakov S.V."/>
            <person name="Kublanov I.V."/>
        </authorList>
    </citation>
    <scope>NUCLEOTIDE SEQUENCE [LARGE SCALE GENOMIC DNA]</scope>
    <source>
        <strain evidence="2 3">38-H</strain>
    </source>
</reference>
<dbReference type="Pfam" id="PF13539">
    <property type="entry name" value="Peptidase_M15_4"/>
    <property type="match status" value="1"/>
</dbReference>
<organism evidence="2 3">
    <name type="scientific">Tenuifilum thalassicum</name>
    <dbReference type="NCBI Taxonomy" id="2590900"/>
    <lineage>
        <taxon>Bacteria</taxon>
        <taxon>Pseudomonadati</taxon>
        <taxon>Bacteroidota</taxon>
        <taxon>Bacteroidia</taxon>
        <taxon>Bacteroidales</taxon>
        <taxon>Tenuifilaceae</taxon>
        <taxon>Tenuifilum</taxon>
    </lineage>
</organism>
<gene>
    <name evidence="2" type="ORF">FHG85_04330</name>
</gene>
<dbReference type="InterPro" id="IPR039561">
    <property type="entry name" value="Peptidase_M15C"/>
</dbReference>
<dbReference type="Proteomes" id="UP000500961">
    <property type="component" value="Chromosome"/>
</dbReference>
<protein>
    <submittedName>
        <fullName evidence="2">M15 family metallopeptidase</fullName>
    </submittedName>
</protein>